<feature type="domain" description="AAA+ ATPase" evidence="4">
    <location>
        <begin position="489"/>
        <end position="618"/>
    </location>
</feature>
<evidence type="ECO:0000313" key="6">
    <source>
        <dbReference type="Proteomes" id="UP000260351"/>
    </source>
</evidence>
<dbReference type="PANTHER" id="PTHR23073">
    <property type="entry name" value="26S PROTEASOME REGULATORY SUBUNIT"/>
    <property type="match status" value="1"/>
</dbReference>
<organism evidence="5 6">
    <name type="scientific">Wenzhouxiangella sediminis</name>
    <dbReference type="NCBI Taxonomy" id="1792836"/>
    <lineage>
        <taxon>Bacteria</taxon>
        <taxon>Pseudomonadati</taxon>
        <taxon>Pseudomonadota</taxon>
        <taxon>Gammaproteobacteria</taxon>
        <taxon>Chromatiales</taxon>
        <taxon>Wenzhouxiangellaceae</taxon>
        <taxon>Wenzhouxiangella</taxon>
    </lineage>
</organism>
<evidence type="ECO:0000313" key="5">
    <source>
        <dbReference type="EMBL" id="RFF29412.1"/>
    </source>
</evidence>
<dbReference type="Gene3D" id="3.40.50.300">
    <property type="entry name" value="P-loop containing nucleotide triphosphate hydrolases"/>
    <property type="match status" value="2"/>
</dbReference>
<dbReference type="EMBL" id="QUZK01000047">
    <property type="protein sequence ID" value="RFF29412.1"/>
    <property type="molecule type" value="Genomic_DNA"/>
</dbReference>
<reference evidence="5 6" key="1">
    <citation type="submission" date="2018-08" db="EMBL/GenBank/DDBJ databases">
        <title>Wenzhouxiangella salilacus sp. nov., a novel bacterium isolated from a saline lake in Xinjiang Province, China.</title>
        <authorList>
            <person name="Han S."/>
        </authorList>
    </citation>
    <scope>NUCLEOTIDE SEQUENCE [LARGE SCALE GENOMIC DNA]</scope>
    <source>
        <strain evidence="5 6">XDB06</strain>
    </source>
</reference>
<evidence type="ECO:0000259" key="4">
    <source>
        <dbReference type="SMART" id="SM00382"/>
    </source>
</evidence>
<comment type="caution">
    <text evidence="5">The sequence shown here is derived from an EMBL/GenBank/DDBJ whole genome shotgun (WGS) entry which is preliminary data.</text>
</comment>
<dbReference type="AlphaFoldDB" id="A0A3E1K5V9"/>
<keyword evidence="6" id="KW-1185">Reference proteome</keyword>
<sequence length="692" mass="77388">MHKYERKLMWTMVRNLLRHLPARHPAVDDLFRQSDELFVLGRYSDTWLKARSMCDEHPEWVPDELLPETHKALRWHDLAELECRALGHIRPSAVRRRVDLIGRLFGIDALGLTLLELLYLKEVSSLAGDLFRLCERVSTRPALALSVLTGHSVMAIERRLAPTSPLVQYGLFDSPRFARIDPLPDLSSATTALLSQPLRTSADVRRALLGRPMTSELDWEDFRHLGDDAEFIVDLLAGSLRQGQRGVSVLLYGPPGTGKTEFARTLAARLNTDLYALGEEDGHGGSPDTRERLGSIQMAQSLLRDHGEALLLIDEAEDVLDSPGASFGLFGFGPVRRQPQTARVFLHRLLEKAPAPMLWVCNHIGGIDSAVLRRFSYVMEVQPPSRRSRQRVWMRSLAQHGYRNCEPLAARCAELPVSPGISAQAVRSARLAGRGAEAVEQVARRLGQGVSGKPLPRRDAHSTSFSLDLICADQDIADLTERLARLREPRFSICVDGPPGTGKSAWVRHLAERLDMEVRLERASDLLDMFVGGTEANIARAFARAQAAGELLVFDEADSFLQDRRGAQRSWEVTAVNEMLTWMESHPLPFACTTNLLDAVDPAAMRRFTFKLRFEYLDEARVQAAFRCFFDADWPGSVPPPDRLAPGDFAVVQKRARIEGIDDRVRLAEMLADECRHKPGRSRGMGFLQPTG</sequence>
<feature type="domain" description="AAA+ ATPase" evidence="4">
    <location>
        <begin position="245"/>
        <end position="385"/>
    </location>
</feature>
<dbReference type="InterPro" id="IPR003959">
    <property type="entry name" value="ATPase_AAA_core"/>
</dbReference>
<keyword evidence="2" id="KW-0547">Nucleotide-binding</keyword>
<dbReference type="OrthoDB" id="9809379at2"/>
<dbReference type="Proteomes" id="UP000260351">
    <property type="component" value="Unassembled WGS sequence"/>
</dbReference>
<gene>
    <name evidence="5" type="ORF">DZC52_13280</name>
</gene>
<dbReference type="InterPro" id="IPR050221">
    <property type="entry name" value="26S_Proteasome_ATPase"/>
</dbReference>
<dbReference type="RefSeq" id="WP_116651635.1">
    <property type="nucleotide sequence ID" value="NZ_QUZK01000047.1"/>
</dbReference>
<dbReference type="Pfam" id="PF00004">
    <property type="entry name" value="AAA"/>
    <property type="match status" value="2"/>
</dbReference>
<dbReference type="SUPFAM" id="SSF52540">
    <property type="entry name" value="P-loop containing nucleoside triphosphate hydrolases"/>
    <property type="match status" value="2"/>
</dbReference>
<proteinExistence type="inferred from homology"/>
<dbReference type="InterPro" id="IPR003593">
    <property type="entry name" value="AAA+_ATPase"/>
</dbReference>
<accession>A0A3E1K5V9</accession>
<comment type="similarity">
    <text evidence="1">Belongs to the AAA ATPase family.</text>
</comment>
<dbReference type="GO" id="GO:0005524">
    <property type="term" value="F:ATP binding"/>
    <property type="evidence" value="ECO:0007669"/>
    <property type="project" value="UniProtKB-KW"/>
</dbReference>
<name>A0A3E1K5V9_9GAMM</name>
<dbReference type="SMART" id="SM00382">
    <property type="entry name" value="AAA"/>
    <property type="match status" value="2"/>
</dbReference>
<dbReference type="CDD" id="cd19481">
    <property type="entry name" value="RecA-like_protease"/>
    <property type="match status" value="1"/>
</dbReference>
<keyword evidence="3" id="KW-0067">ATP-binding</keyword>
<dbReference type="GO" id="GO:0016887">
    <property type="term" value="F:ATP hydrolysis activity"/>
    <property type="evidence" value="ECO:0007669"/>
    <property type="project" value="InterPro"/>
</dbReference>
<protein>
    <submittedName>
        <fullName evidence="5">AAA family ATPase</fullName>
    </submittedName>
</protein>
<evidence type="ECO:0000256" key="2">
    <source>
        <dbReference type="ARBA" id="ARBA00022741"/>
    </source>
</evidence>
<evidence type="ECO:0000256" key="1">
    <source>
        <dbReference type="ARBA" id="ARBA00006914"/>
    </source>
</evidence>
<dbReference type="InterPro" id="IPR027417">
    <property type="entry name" value="P-loop_NTPase"/>
</dbReference>
<evidence type="ECO:0000256" key="3">
    <source>
        <dbReference type="ARBA" id="ARBA00022840"/>
    </source>
</evidence>